<evidence type="ECO:0000256" key="1">
    <source>
        <dbReference type="ARBA" id="ARBA00004613"/>
    </source>
</evidence>
<feature type="signal peptide" evidence="3">
    <location>
        <begin position="1"/>
        <end position="19"/>
    </location>
</feature>
<organism evidence="5 6">
    <name type="scientific">Mytilus galloprovincialis</name>
    <name type="common">Mediterranean mussel</name>
    <dbReference type="NCBI Taxonomy" id="29158"/>
    <lineage>
        <taxon>Eukaryota</taxon>
        <taxon>Metazoa</taxon>
        <taxon>Spiralia</taxon>
        <taxon>Lophotrochozoa</taxon>
        <taxon>Mollusca</taxon>
        <taxon>Bivalvia</taxon>
        <taxon>Autobranchia</taxon>
        <taxon>Pteriomorphia</taxon>
        <taxon>Mytilida</taxon>
        <taxon>Mytiloidea</taxon>
        <taxon>Mytilidae</taxon>
        <taxon>Mytilinae</taxon>
        <taxon>Mytilus</taxon>
    </lineage>
</organism>
<dbReference type="SMART" id="SM00110">
    <property type="entry name" value="C1Q"/>
    <property type="match status" value="1"/>
</dbReference>
<keyword evidence="3" id="KW-0732">Signal</keyword>
<reference evidence="5" key="1">
    <citation type="submission" date="2018-11" db="EMBL/GenBank/DDBJ databases">
        <authorList>
            <person name="Alioto T."/>
            <person name="Alioto T."/>
        </authorList>
    </citation>
    <scope>NUCLEOTIDE SEQUENCE</scope>
</reference>
<comment type="caution">
    <text evidence="5">The sequence shown here is derived from an EMBL/GenBank/DDBJ whole genome shotgun (WGS) entry which is preliminary data.</text>
</comment>
<evidence type="ECO:0000256" key="3">
    <source>
        <dbReference type="SAM" id="SignalP"/>
    </source>
</evidence>
<dbReference type="PANTHER" id="PTHR15427:SF33">
    <property type="entry name" value="COLLAGEN IV NC1 DOMAIN-CONTAINING PROTEIN"/>
    <property type="match status" value="1"/>
</dbReference>
<dbReference type="SUPFAM" id="SSF49842">
    <property type="entry name" value="TNF-like"/>
    <property type="match status" value="1"/>
</dbReference>
<dbReference type="OrthoDB" id="6153102at2759"/>
<feature type="chain" id="PRO_5032673855" description="C1q domain-containing protein" evidence="3">
    <location>
        <begin position="20"/>
        <end position="174"/>
    </location>
</feature>
<sequence length="174" mass="19012">MKFVVLMTSLVCCGNVVLCHEKEIIEDLLNVIIKLKAVKKNGSYGAARLAVPAFTVTLSKHLTPQVNQIIKFESVKTNIGGHYSASTGIFTAPRNGLYMISATIRPNGSSYLHCEIQVNGEMKEKLVGTRGSTGTANAVLQLKKGNKVFIKKDHRGGENMMGKDWSMFSGYFIA</sequence>
<protein>
    <recommendedName>
        <fullName evidence="4">C1q domain-containing protein</fullName>
    </recommendedName>
</protein>
<dbReference type="InterPro" id="IPR008983">
    <property type="entry name" value="Tumour_necrosis_fac-like_dom"/>
</dbReference>
<keyword evidence="6" id="KW-1185">Reference proteome</keyword>
<proteinExistence type="predicted"/>
<keyword evidence="2" id="KW-0964">Secreted</keyword>
<evidence type="ECO:0000313" key="5">
    <source>
        <dbReference type="EMBL" id="VDI12092.1"/>
    </source>
</evidence>
<dbReference type="PRINTS" id="PR00007">
    <property type="entry name" value="COMPLEMNTC1Q"/>
</dbReference>
<dbReference type="InterPro" id="IPR050392">
    <property type="entry name" value="Collagen/C1q_domain"/>
</dbReference>
<accession>A0A8B6CYG8</accession>
<dbReference type="PROSITE" id="PS50871">
    <property type="entry name" value="C1Q"/>
    <property type="match status" value="1"/>
</dbReference>
<gene>
    <name evidence="5" type="ORF">MGAL_10B056530</name>
</gene>
<dbReference type="Pfam" id="PF00386">
    <property type="entry name" value="C1q"/>
    <property type="match status" value="1"/>
</dbReference>
<name>A0A8B6CYG8_MYTGA</name>
<dbReference type="GO" id="GO:0005581">
    <property type="term" value="C:collagen trimer"/>
    <property type="evidence" value="ECO:0007669"/>
    <property type="project" value="UniProtKB-KW"/>
</dbReference>
<feature type="domain" description="C1q" evidence="4">
    <location>
        <begin position="47"/>
        <end position="174"/>
    </location>
</feature>
<dbReference type="PANTHER" id="PTHR15427">
    <property type="entry name" value="EMILIN ELASTIN MICROFIBRIL INTERFACE-LOCATED PROTEIN ELASTIN MICROFIBRIL INTERFACER"/>
    <property type="match status" value="1"/>
</dbReference>
<dbReference type="InterPro" id="IPR001073">
    <property type="entry name" value="C1q_dom"/>
</dbReference>
<dbReference type="Proteomes" id="UP000596742">
    <property type="component" value="Unassembled WGS sequence"/>
</dbReference>
<evidence type="ECO:0000256" key="2">
    <source>
        <dbReference type="ARBA" id="ARBA00022525"/>
    </source>
</evidence>
<evidence type="ECO:0000313" key="6">
    <source>
        <dbReference type="Proteomes" id="UP000596742"/>
    </source>
</evidence>
<evidence type="ECO:0000259" key="4">
    <source>
        <dbReference type="PROSITE" id="PS50871"/>
    </source>
</evidence>
<comment type="subcellular location">
    <subcellularLocation>
        <location evidence="1">Secreted</location>
    </subcellularLocation>
</comment>
<dbReference type="EMBL" id="UYJE01002581">
    <property type="protein sequence ID" value="VDI12092.1"/>
    <property type="molecule type" value="Genomic_DNA"/>
</dbReference>
<dbReference type="AlphaFoldDB" id="A0A8B6CYG8"/>
<dbReference type="Gene3D" id="2.60.120.40">
    <property type="match status" value="1"/>
</dbReference>